<dbReference type="STRING" id="1150625.Q75_16165"/>
<keyword evidence="3" id="KW-1185">Reference proteome</keyword>
<feature type="transmembrane region" description="Helical" evidence="1">
    <location>
        <begin position="158"/>
        <end position="180"/>
    </location>
</feature>
<dbReference type="OrthoDB" id="2455856at2"/>
<gene>
    <name evidence="2" type="ORF">Q75_16165</name>
</gene>
<keyword evidence="1" id="KW-0812">Transmembrane</keyword>
<accession>A0A147K459</accession>
<name>A0A147K459_9BACI</name>
<evidence type="ECO:0000256" key="1">
    <source>
        <dbReference type="SAM" id="Phobius"/>
    </source>
</evidence>
<evidence type="ECO:0000313" key="3">
    <source>
        <dbReference type="Proteomes" id="UP000074108"/>
    </source>
</evidence>
<reference evidence="2 3" key="1">
    <citation type="journal article" date="2016" name="Front. Microbiol.">
        <title>Microevolution Analysis of Bacillus coahuilensis Unveils Differences in Phosphorus Acquisition Strategies and Their Regulation.</title>
        <authorList>
            <person name="Gomez-Lunar Z."/>
            <person name="Hernandez-Gonzalez I."/>
            <person name="Rodriguez-Torres M.D."/>
            <person name="Souza V."/>
            <person name="Olmedo-Alvarez G."/>
        </authorList>
    </citation>
    <scope>NUCLEOTIDE SEQUENCE [LARGE SCALE GENOMIC DNA]</scope>
    <source>
        <strain evidence="3">p1.1.43</strain>
    </source>
</reference>
<feature type="transmembrane region" description="Helical" evidence="1">
    <location>
        <begin position="111"/>
        <end position="138"/>
    </location>
</feature>
<keyword evidence="1" id="KW-1133">Transmembrane helix</keyword>
<proteinExistence type="predicted"/>
<feature type="transmembrane region" description="Helical" evidence="1">
    <location>
        <begin position="74"/>
        <end position="99"/>
    </location>
</feature>
<sequence length="220" mass="24983">MHRVQFFKGVVRPHRYFYSLREAENISRFAVQYGLLLAVTFFLFLLKGAFGIGTETLSEQLTASPSTELAVKKFYIMLGHGISGIAIMLLFTLFLSLLYWVLSEVRYKQAVIVMGVAFVPILIETLLHWPLGAWFGLGWSSSPFGLGVLAQEFTDREWVVSIFGSWTVFKGWSIVLQYYGFKDLLDEMRGRVLIAVIVSINIAYWAIAGVLKFVDFTLIL</sequence>
<protein>
    <recommendedName>
        <fullName evidence="4">Yip1 domain-containing protein</fullName>
    </recommendedName>
</protein>
<feature type="transmembrane region" description="Helical" evidence="1">
    <location>
        <begin position="192"/>
        <end position="214"/>
    </location>
</feature>
<dbReference type="PATRIC" id="fig|1150625.3.peg.3389"/>
<dbReference type="Proteomes" id="UP000074108">
    <property type="component" value="Unassembled WGS sequence"/>
</dbReference>
<dbReference type="AlphaFoldDB" id="A0A147K459"/>
<feature type="transmembrane region" description="Helical" evidence="1">
    <location>
        <begin position="33"/>
        <end position="54"/>
    </location>
</feature>
<dbReference type="RefSeq" id="WP_059351981.1">
    <property type="nucleotide sequence ID" value="NZ_LDYG01000053.1"/>
</dbReference>
<evidence type="ECO:0000313" key="2">
    <source>
        <dbReference type="EMBL" id="KUP04123.1"/>
    </source>
</evidence>
<comment type="caution">
    <text evidence="2">The sequence shown here is derived from an EMBL/GenBank/DDBJ whole genome shotgun (WGS) entry which is preliminary data.</text>
</comment>
<keyword evidence="1" id="KW-0472">Membrane</keyword>
<evidence type="ECO:0008006" key="4">
    <source>
        <dbReference type="Google" id="ProtNLM"/>
    </source>
</evidence>
<organism evidence="2 3">
    <name type="scientific">Bacillus coahuilensis p1.1.43</name>
    <dbReference type="NCBI Taxonomy" id="1150625"/>
    <lineage>
        <taxon>Bacteria</taxon>
        <taxon>Bacillati</taxon>
        <taxon>Bacillota</taxon>
        <taxon>Bacilli</taxon>
        <taxon>Bacillales</taxon>
        <taxon>Bacillaceae</taxon>
        <taxon>Bacillus</taxon>
    </lineage>
</organism>
<dbReference type="EMBL" id="LDYG01000053">
    <property type="protein sequence ID" value="KUP04123.1"/>
    <property type="molecule type" value="Genomic_DNA"/>
</dbReference>